<dbReference type="AlphaFoldDB" id="A0AAW2GM53"/>
<accession>A0AAW2GM53</accession>
<dbReference type="EMBL" id="JADYXP020000003">
    <property type="protein sequence ID" value="KAL0128149.1"/>
    <property type="molecule type" value="Genomic_DNA"/>
</dbReference>
<reference evidence="1 2" key="1">
    <citation type="submission" date="2023-03" db="EMBL/GenBank/DDBJ databases">
        <title>High recombination rates correlate with genetic variation in Cardiocondyla obscurior ants.</title>
        <authorList>
            <person name="Errbii M."/>
        </authorList>
    </citation>
    <scope>NUCLEOTIDE SEQUENCE [LARGE SCALE GENOMIC DNA]</scope>
    <source>
        <strain evidence="1">Alpha-2009</strain>
        <tissue evidence="1">Whole body</tissue>
    </source>
</reference>
<dbReference type="Proteomes" id="UP001430953">
    <property type="component" value="Unassembled WGS sequence"/>
</dbReference>
<gene>
    <name evidence="1" type="ORF">PUN28_003416</name>
</gene>
<sequence>MRRKLHFSNECFKRWRNHREMQAHHTLTLSRALKPRNNTAVANGKCIPLQIKAVDTTAMILLFFPQRYYVTSNQNIAISARMKWRNRPVEKFIHFYIQLEKKKKQKNFNCRTIVFLTACYENKCLIITRKI</sequence>
<evidence type="ECO:0000313" key="1">
    <source>
        <dbReference type="EMBL" id="KAL0128149.1"/>
    </source>
</evidence>
<organism evidence="1 2">
    <name type="scientific">Cardiocondyla obscurior</name>
    <dbReference type="NCBI Taxonomy" id="286306"/>
    <lineage>
        <taxon>Eukaryota</taxon>
        <taxon>Metazoa</taxon>
        <taxon>Ecdysozoa</taxon>
        <taxon>Arthropoda</taxon>
        <taxon>Hexapoda</taxon>
        <taxon>Insecta</taxon>
        <taxon>Pterygota</taxon>
        <taxon>Neoptera</taxon>
        <taxon>Endopterygota</taxon>
        <taxon>Hymenoptera</taxon>
        <taxon>Apocrita</taxon>
        <taxon>Aculeata</taxon>
        <taxon>Formicoidea</taxon>
        <taxon>Formicidae</taxon>
        <taxon>Myrmicinae</taxon>
        <taxon>Cardiocondyla</taxon>
    </lineage>
</organism>
<keyword evidence="2" id="KW-1185">Reference proteome</keyword>
<comment type="caution">
    <text evidence="1">The sequence shown here is derived from an EMBL/GenBank/DDBJ whole genome shotgun (WGS) entry which is preliminary data.</text>
</comment>
<proteinExistence type="predicted"/>
<protein>
    <submittedName>
        <fullName evidence="1">Uncharacterized protein</fullName>
    </submittedName>
</protein>
<evidence type="ECO:0000313" key="2">
    <source>
        <dbReference type="Proteomes" id="UP001430953"/>
    </source>
</evidence>
<name>A0AAW2GM53_9HYME</name>